<evidence type="ECO:0000313" key="4">
    <source>
        <dbReference type="Proteomes" id="UP001519271"/>
    </source>
</evidence>
<keyword evidence="1" id="KW-1133">Transmembrane helix</keyword>
<feature type="transmembrane region" description="Helical" evidence="1">
    <location>
        <begin position="140"/>
        <end position="159"/>
    </location>
</feature>
<reference evidence="3 4" key="1">
    <citation type="submission" date="2021-03" db="EMBL/GenBank/DDBJ databases">
        <title>Genomic Encyclopedia of Type Strains, Phase IV (KMG-IV): sequencing the most valuable type-strain genomes for metagenomic binning, comparative biology and taxonomic classification.</title>
        <authorList>
            <person name="Goeker M."/>
        </authorList>
    </citation>
    <scope>NUCLEOTIDE SEQUENCE [LARGE SCALE GENOMIC DNA]</scope>
    <source>
        <strain evidence="3 4">DSM 6139</strain>
    </source>
</reference>
<comment type="caution">
    <text evidence="3">The sequence shown here is derived from an EMBL/GenBank/DDBJ whole genome shotgun (WGS) entry which is preliminary data.</text>
</comment>
<dbReference type="PANTHER" id="PTHR35342:SF5">
    <property type="entry name" value="TRICARBOXYLIC TRANSPORT PROTEIN"/>
    <property type="match status" value="1"/>
</dbReference>
<evidence type="ECO:0000313" key="3">
    <source>
        <dbReference type="EMBL" id="MBP1920875.1"/>
    </source>
</evidence>
<feature type="transmembrane region" description="Helical" evidence="1">
    <location>
        <begin position="320"/>
        <end position="344"/>
    </location>
</feature>
<feature type="domain" description="DUF112" evidence="2">
    <location>
        <begin position="18"/>
        <end position="440"/>
    </location>
</feature>
<gene>
    <name evidence="3" type="ORF">J2Z34_003395</name>
</gene>
<feature type="transmembrane region" description="Helical" evidence="1">
    <location>
        <begin position="198"/>
        <end position="217"/>
    </location>
</feature>
<sequence>MDFGTIIGNIFTLEVMGALFLGTTVAIIMGALPGLSASMAVALLIPVTFGMNPIAGLVMLTGVYTAAVYGGSITAILLHTPGTPASAATAIDGYELAKKGQGFKAIGVATVSSVIGGVISALALMFLSPPLAQISLKFGPLEYFLLAVFGLTIIGSLAGDSMAKGMIGGLVGLFIGIVGLDMMNGVPRFTFGLLPLESGVSMVPAMIGMFSISQVMIMTEDIIKGKSNLTEGSENLLTGRFLPTWKEFKVLVPTIIKSSIMGVFVGILPGAGADIGSWVAYNEAKRSSKHPENFGKGEMLGIAASESANNAVTGGALIPLLTLGIPGSSVAAILLGGLMIQGLVPGHELFDVYAEITYSVMFGFLIANLMMGFIGYVIAKQAVKLSKVPMSVLAPIIVALSVVGSFAIANSMFDVYIMGAFGLIAYFMRKSGFGTAPTILGVILGAMLEANWRRALVLSKGSMFNYFLNRPIALVLLILILGSLFVPMIMSRVKRKMNSDLKVESGDNSHESSDID</sequence>
<feature type="transmembrane region" description="Helical" evidence="1">
    <location>
        <begin position="39"/>
        <end position="60"/>
    </location>
</feature>
<feature type="transmembrane region" description="Helical" evidence="1">
    <location>
        <begin position="103"/>
        <end position="128"/>
    </location>
</feature>
<dbReference type="Proteomes" id="UP001519271">
    <property type="component" value="Unassembled WGS sequence"/>
</dbReference>
<evidence type="ECO:0000259" key="2">
    <source>
        <dbReference type="Pfam" id="PF01970"/>
    </source>
</evidence>
<protein>
    <submittedName>
        <fullName evidence="3">Tricarboxylic transport membrane protein</fullName>
    </submittedName>
</protein>
<feature type="transmembrane region" description="Helical" evidence="1">
    <location>
        <begin position="433"/>
        <end position="452"/>
    </location>
</feature>
<keyword evidence="1" id="KW-0812">Transmembrane</keyword>
<feature type="transmembrane region" description="Helical" evidence="1">
    <location>
        <begin position="66"/>
        <end position="91"/>
    </location>
</feature>
<keyword evidence="4" id="KW-1185">Reference proteome</keyword>
<dbReference type="EMBL" id="JAGGKC010000046">
    <property type="protein sequence ID" value="MBP1920875.1"/>
    <property type="molecule type" value="Genomic_DNA"/>
</dbReference>
<proteinExistence type="predicted"/>
<dbReference type="Pfam" id="PF01970">
    <property type="entry name" value="TctA"/>
    <property type="match status" value="1"/>
</dbReference>
<dbReference type="RefSeq" id="WP_209461029.1">
    <property type="nucleotide sequence ID" value="NZ_JAGGKC010000046.1"/>
</dbReference>
<dbReference type="PANTHER" id="PTHR35342">
    <property type="entry name" value="TRICARBOXYLIC TRANSPORT PROTEIN"/>
    <property type="match status" value="1"/>
</dbReference>
<evidence type="ECO:0000256" key="1">
    <source>
        <dbReference type="SAM" id="Phobius"/>
    </source>
</evidence>
<feature type="transmembrane region" description="Helical" evidence="1">
    <location>
        <begin position="166"/>
        <end position="186"/>
    </location>
</feature>
<keyword evidence="1" id="KW-0472">Membrane</keyword>
<feature type="transmembrane region" description="Helical" evidence="1">
    <location>
        <begin position="356"/>
        <end position="379"/>
    </location>
</feature>
<organism evidence="3 4">
    <name type="scientific">Youngiibacter multivorans</name>
    <dbReference type="NCBI Taxonomy" id="937251"/>
    <lineage>
        <taxon>Bacteria</taxon>
        <taxon>Bacillati</taxon>
        <taxon>Bacillota</taxon>
        <taxon>Clostridia</taxon>
        <taxon>Eubacteriales</taxon>
        <taxon>Clostridiaceae</taxon>
        <taxon>Youngiibacter</taxon>
    </lineage>
</organism>
<dbReference type="InterPro" id="IPR002823">
    <property type="entry name" value="DUF112_TM"/>
</dbReference>
<feature type="transmembrane region" description="Helical" evidence="1">
    <location>
        <begin position="472"/>
        <end position="490"/>
    </location>
</feature>
<name>A0ABS4G8I5_9CLOT</name>
<feature type="transmembrane region" description="Helical" evidence="1">
    <location>
        <begin position="6"/>
        <end position="32"/>
    </location>
</feature>
<feature type="transmembrane region" description="Helical" evidence="1">
    <location>
        <begin position="391"/>
        <end position="413"/>
    </location>
</feature>
<accession>A0ABS4G8I5</accession>